<reference evidence="2" key="1">
    <citation type="submission" date="2023-06" db="EMBL/GenBank/DDBJ databases">
        <title>Genome-scale phylogeny and comparative genomics of the fungal order Sordariales.</title>
        <authorList>
            <consortium name="Lawrence Berkeley National Laboratory"/>
            <person name="Hensen N."/>
            <person name="Bonometti L."/>
            <person name="Westerberg I."/>
            <person name="Brannstrom I.O."/>
            <person name="Guillou S."/>
            <person name="Cros-Aarteil S."/>
            <person name="Calhoun S."/>
            <person name="Haridas S."/>
            <person name="Kuo A."/>
            <person name="Mondo S."/>
            <person name="Pangilinan J."/>
            <person name="Riley R."/>
            <person name="Labutti K."/>
            <person name="Andreopoulos B."/>
            <person name="Lipzen A."/>
            <person name="Chen C."/>
            <person name="Yanf M."/>
            <person name="Daum C."/>
            <person name="Ng V."/>
            <person name="Clum A."/>
            <person name="Steindorff A."/>
            <person name="Ohm R."/>
            <person name="Martin F."/>
            <person name="Silar P."/>
            <person name="Natvig D."/>
            <person name="Lalanne C."/>
            <person name="Gautier V."/>
            <person name="Ament-Velasquez S.L."/>
            <person name="Kruys A."/>
            <person name="Hutchinson M.I."/>
            <person name="Powell A.J."/>
            <person name="Barry K."/>
            <person name="Miller A.N."/>
            <person name="Grigoriev I.V."/>
            <person name="Debuchy R."/>
            <person name="Gladieux P."/>
            <person name="Thoren M.H."/>
            <person name="Johannesson H."/>
        </authorList>
    </citation>
    <scope>NUCLEOTIDE SEQUENCE</scope>
    <source>
        <strain evidence="2">PSN4</strain>
    </source>
</reference>
<keyword evidence="3" id="KW-1185">Reference proteome</keyword>
<feature type="compositionally biased region" description="Low complexity" evidence="1">
    <location>
        <begin position="75"/>
        <end position="84"/>
    </location>
</feature>
<feature type="compositionally biased region" description="Acidic residues" evidence="1">
    <location>
        <begin position="104"/>
        <end position="113"/>
    </location>
</feature>
<feature type="compositionally biased region" description="Basic and acidic residues" evidence="1">
    <location>
        <begin position="114"/>
        <end position="126"/>
    </location>
</feature>
<feature type="region of interest" description="Disordered" evidence="1">
    <location>
        <begin position="1"/>
        <end position="56"/>
    </location>
</feature>
<feature type="compositionally biased region" description="Acidic residues" evidence="1">
    <location>
        <begin position="156"/>
        <end position="190"/>
    </location>
</feature>
<evidence type="ECO:0000313" key="2">
    <source>
        <dbReference type="EMBL" id="KAK1757308.1"/>
    </source>
</evidence>
<evidence type="ECO:0000313" key="3">
    <source>
        <dbReference type="Proteomes" id="UP001239445"/>
    </source>
</evidence>
<proteinExistence type="predicted"/>
<protein>
    <submittedName>
        <fullName evidence="2">Uncharacterized protein</fullName>
    </submittedName>
</protein>
<organism evidence="2 3">
    <name type="scientific">Echria macrotheca</name>
    <dbReference type="NCBI Taxonomy" id="438768"/>
    <lineage>
        <taxon>Eukaryota</taxon>
        <taxon>Fungi</taxon>
        <taxon>Dikarya</taxon>
        <taxon>Ascomycota</taxon>
        <taxon>Pezizomycotina</taxon>
        <taxon>Sordariomycetes</taxon>
        <taxon>Sordariomycetidae</taxon>
        <taxon>Sordariales</taxon>
        <taxon>Schizotheciaceae</taxon>
        <taxon>Echria</taxon>
    </lineage>
</organism>
<feature type="region of interest" description="Disordered" evidence="1">
    <location>
        <begin position="75"/>
        <end position="191"/>
    </location>
</feature>
<comment type="caution">
    <text evidence="2">The sequence shown here is derived from an EMBL/GenBank/DDBJ whole genome shotgun (WGS) entry which is preliminary data.</text>
</comment>
<dbReference type="EMBL" id="MU839830">
    <property type="protein sequence ID" value="KAK1757308.1"/>
    <property type="molecule type" value="Genomic_DNA"/>
</dbReference>
<feature type="compositionally biased region" description="Pro residues" evidence="1">
    <location>
        <begin position="25"/>
        <end position="38"/>
    </location>
</feature>
<dbReference type="Proteomes" id="UP001239445">
    <property type="component" value="Unassembled WGS sequence"/>
</dbReference>
<evidence type="ECO:0000256" key="1">
    <source>
        <dbReference type="SAM" id="MobiDB-lite"/>
    </source>
</evidence>
<dbReference type="AlphaFoldDB" id="A0AAJ0BHJ1"/>
<gene>
    <name evidence="2" type="ORF">QBC47DRAFT_458831</name>
</gene>
<feature type="compositionally biased region" description="Basic and acidic residues" evidence="1">
    <location>
        <begin position="141"/>
        <end position="155"/>
    </location>
</feature>
<sequence>MAPNDHEGKVMLSTESQDVGGPHLSPNPPSSGPVPRPSSPVDNCLPRSPKRQRTEEVVLDGYAEYLDHHSEDDAAALAAQLEADAFLREPEPTGDDSTGATDGPVDETTTDQEEATKAREESRQIDEPGEEVAHGGTDPSMHMDIDEPRDERNDNGDDDDEGEDDDEDDSEENGEDDGEDADNGDKDDDCASVASDVSVGFDHDFWSDLSLDFFQLLKPPPKPGALATSPPEPTFSRDETRPLRHTLAKWLRDDKKARVSNIVFFQLKHVYPEKDLSVGSLFPQDQRLVHFLVNLSKKLPVEIFLAPLDREKRPAWQNYNLQRNRPLRDPTFSSSLITRNMVDVDGRSVLSHIPVDDWLVKSYTMGRPDPGAVDPFCETAVVLVARDSIADLFTGFVGRSPQEISPLLSYYVRRCSEPTADTRLLPVLQDLCRSVCDIHSGKGLSRLPVPDVDQLFKLLIESGDLDLFDTAATYFCGNIPLEFFSWARGEIQAGGVSFYGVNDGISTAILSYPSPIDSWKGLVAFAGLASSDESMVGFPGDQEAEQWIRAHLRIILEKGISRLGPNDSMIGLMADNLPFQKLSTVLDQTIKSNASSIPFSLSILARLRDNIDKLPQDEVHQMSQMILA</sequence>
<name>A0AAJ0BHJ1_9PEZI</name>
<accession>A0AAJ0BHJ1</accession>